<dbReference type="Pfam" id="PF00743">
    <property type="entry name" value="FMO-like"/>
    <property type="match status" value="1"/>
</dbReference>
<keyword evidence="4" id="KW-0560">Oxidoreductase</keyword>
<reference evidence="5 6" key="1">
    <citation type="submission" date="2024-09" db="EMBL/GenBank/DDBJ databases">
        <title>T2T genomes of carrot and Alternaria dauci and their utility for understanding host-pathogen interaction during carrot leaf blight disease.</title>
        <authorList>
            <person name="Liu W."/>
            <person name="Xu S."/>
            <person name="Ou C."/>
            <person name="Liu X."/>
            <person name="Zhuang F."/>
            <person name="Deng X.W."/>
        </authorList>
    </citation>
    <scope>NUCLEOTIDE SEQUENCE [LARGE SCALE GENOMIC DNA]</scope>
    <source>
        <strain evidence="5 6">A2016</strain>
    </source>
</reference>
<organism evidence="5 6">
    <name type="scientific">Alternaria dauci</name>
    <dbReference type="NCBI Taxonomy" id="48095"/>
    <lineage>
        <taxon>Eukaryota</taxon>
        <taxon>Fungi</taxon>
        <taxon>Dikarya</taxon>
        <taxon>Ascomycota</taxon>
        <taxon>Pezizomycotina</taxon>
        <taxon>Dothideomycetes</taxon>
        <taxon>Pleosporomycetidae</taxon>
        <taxon>Pleosporales</taxon>
        <taxon>Pleosporineae</taxon>
        <taxon>Pleosporaceae</taxon>
        <taxon>Alternaria</taxon>
        <taxon>Alternaria sect. Porri</taxon>
    </lineage>
</organism>
<dbReference type="InterPro" id="IPR020946">
    <property type="entry name" value="Flavin_mOase-like"/>
</dbReference>
<evidence type="ECO:0000313" key="6">
    <source>
        <dbReference type="Proteomes" id="UP001578633"/>
    </source>
</evidence>
<dbReference type="Proteomes" id="UP001578633">
    <property type="component" value="Chromosome 3"/>
</dbReference>
<dbReference type="GeneID" id="96084085"/>
<keyword evidence="3" id="KW-0274">FAD</keyword>
<protein>
    <submittedName>
        <fullName evidence="5">Uncharacterized protein</fullName>
    </submittedName>
</protein>
<name>A0ABR3ULQ4_9PLEO</name>
<dbReference type="PANTHER" id="PTHR42877:SF7">
    <property type="entry name" value="FLAVIN-BINDING MONOOXYGENASE-RELATED"/>
    <property type="match status" value="1"/>
</dbReference>
<dbReference type="Gene3D" id="3.50.50.60">
    <property type="entry name" value="FAD/NAD(P)-binding domain"/>
    <property type="match status" value="3"/>
</dbReference>
<evidence type="ECO:0000256" key="2">
    <source>
        <dbReference type="ARBA" id="ARBA00022630"/>
    </source>
</evidence>
<dbReference type="InterPro" id="IPR051209">
    <property type="entry name" value="FAD-bind_Monooxygenase_sf"/>
</dbReference>
<accession>A0ABR3ULQ4</accession>
<proteinExistence type="inferred from homology"/>
<keyword evidence="2" id="KW-0285">Flavoprotein</keyword>
<sequence>MAVASEQNAGFNTGYQYAPEPMGKGRKLRILMVGAGIAGIGAVKIFKDTFPNSEMELVIYEKNSDVTGTWLENRYPGKRRCGCDVPAHAYTYSWEGNQRWSGRALAYGIDDFVHLNHRVDSAAWDDKNGKWTINVTDRRTGSSFKDEGEILINAAGFLNSWKWPEIPGLHDYSGKLMHSASWDPDYDFKEKKVIIVGSGSSAIQIVPQIQPKVKHLISINRSKGWISTEWGGELAPKGRDTFFSDTQKETWAMNKKEFLEYRQKIESAIIKMSEINYKGSELQKWAYENFTELMRKRLGYRQDLIEKLGMLRMFNPRSYGFGHGYLEALAADNVSVVTTAIQAVTKTGLLMADGSNLEADTIICATGFDTSFRPAFPIVAFGQDLRELWKEEPTAYLSIAAAGIPNYFSESLLGCGNMRSLIAWLTYQTYTVMTGPNFTISNGPVIACIEANVRYAFAAAKKIQYEGIKSLSPKPGAVHDFQQYKDSLMKDLVWTGNCTSW</sequence>
<dbReference type="EMBL" id="JBHGVX010000003">
    <property type="protein sequence ID" value="KAL1797157.1"/>
    <property type="molecule type" value="Genomic_DNA"/>
</dbReference>
<keyword evidence="6" id="KW-1185">Reference proteome</keyword>
<evidence type="ECO:0000313" key="5">
    <source>
        <dbReference type="EMBL" id="KAL1797157.1"/>
    </source>
</evidence>
<comment type="similarity">
    <text evidence="1">Belongs to the FAD-binding monooxygenase family.</text>
</comment>
<evidence type="ECO:0000256" key="1">
    <source>
        <dbReference type="ARBA" id="ARBA00010139"/>
    </source>
</evidence>
<gene>
    <name evidence="5" type="ORF">ACET3X_003763</name>
</gene>
<dbReference type="PANTHER" id="PTHR42877">
    <property type="entry name" value="L-ORNITHINE N(5)-MONOOXYGENASE-RELATED"/>
    <property type="match status" value="1"/>
</dbReference>
<comment type="caution">
    <text evidence="5">The sequence shown here is derived from an EMBL/GenBank/DDBJ whole genome shotgun (WGS) entry which is preliminary data.</text>
</comment>
<dbReference type="RefSeq" id="XP_069307741.1">
    <property type="nucleotide sequence ID" value="XM_069450579.1"/>
</dbReference>
<dbReference type="SUPFAM" id="SSF51905">
    <property type="entry name" value="FAD/NAD(P)-binding domain"/>
    <property type="match status" value="1"/>
</dbReference>
<evidence type="ECO:0000256" key="3">
    <source>
        <dbReference type="ARBA" id="ARBA00022827"/>
    </source>
</evidence>
<dbReference type="InterPro" id="IPR036188">
    <property type="entry name" value="FAD/NAD-bd_sf"/>
</dbReference>
<evidence type="ECO:0000256" key="4">
    <source>
        <dbReference type="ARBA" id="ARBA00023002"/>
    </source>
</evidence>